<dbReference type="GO" id="GO:0046295">
    <property type="term" value="P:glycolate biosynthetic process"/>
    <property type="evidence" value="ECO:0007669"/>
    <property type="project" value="UniProtKB-UniRule"/>
</dbReference>
<dbReference type="GO" id="GO:0046872">
    <property type="term" value="F:metal ion binding"/>
    <property type="evidence" value="ECO:0007669"/>
    <property type="project" value="UniProtKB-KW"/>
</dbReference>
<dbReference type="CDD" id="cd16417">
    <property type="entry name" value="HAD_PGPase"/>
    <property type="match status" value="1"/>
</dbReference>
<evidence type="ECO:0000256" key="8">
    <source>
        <dbReference type="ARBA" id="ARBA00022842"/>
    </source>
</evidence>
<dbReference type="SFLD" id="SFLDS00003">
    <property type="entry name" value="Haloacid_Dehalogenase"/>
    <property type="match status" value="1"/>
</dbReference>
<keyword evidence="12" id="KW-1185">Reference proteome</keyword>
<evidence type="ECO:0000313" key="11">
    <source>
        <dbReference type="EMBL" id="OBX75378.1"/>
    </source>
</evidence>
<dbReference type="GO" id="GO:0005829">
    <property type="term" value="C:cytosol"/>
    <property type="evidence" value="ECO:0007669"/>
    <property type="project" value="TreeGrafter"/>
</dbReference>
<dbReference type="SFLD" id="SFLDG01135">
    <property type="entry name" value="C1.5.6:_HAD__Beta-PGM__Phospha"/>
    <property type="match status" value="1"/>
</dbReference>
<dbReference type="InterPro" id="IPR050155">
    <property type="entry name" value="HAD-like_hydrolase_sf"/>
</dbReference>
<feature type="active site" description="Nucleophile" evidence="10">
    <location>
        <position position="11"/>
    </location>
</feature>
<evidence type="ECO:0000256" key="9">
    <source>
        <dbReference type="ARBA" id="ARBA00023277"/>
    </source>
</evidence>
<dbReference type="InterPro" id="IPR023198">
    <property type="entry name" value="PGP-like_dom2"/>
</dbReference>
<dbReference type="GO" id="GO:0005975">
    <property type="term" value="P:carbohydrate metabolic process"/>
    <property type="evidence" value="ECO:0007669"/>
    <property type="project" value="InterPro"/>
</dbReference>
<dbReference type="Gene3D" id="3.40.50.1000">
    <property type="entry name" value="HAD superfamily/HAD-like"/>
    <property type="match status" value="1"/>
</dbReference>
<feature type="binding site" evidence="10">
    <location>
        <position position="176"/>
    </location>
    <ligand>
        <name>Mg(2+)</name>
        <dbReference type="ChEBI" id="CHEBI:18420"/>
    </ligand>
</feature>
<dbReference type="InterPro" id="IPR037512">
    <property type="entry name" value="PGPase_prok"/>
</dbReference>
<comment type="cofactor">
    <cofactor evidence="2 10">
        <name>Mg(2+)</name>
        <dbReference type="ChEBI" id="CHEBI:18420"/>
    </cofactor>
</comment>
<feature type="binding site" evidence="10">
    <location>
        <position position="13"/>
    </location>
    <ligand>
        <name>Mg(2+)</name>
        <dbReference type="ChEBI" id="CHEBI:18420"/>
    </ligand>
</feature>
<dbReference type="NCBIfam" id="TIGR01549">
    <property type="entry name" value="HAD-SF-IA-v1"/>
    <property type="match status" value="1"/>
</dbReference>
<organism evidence="11 12">
    <name type="scientific">Faucicola atlantae</name>
    <dbReference type="NCBI Taxonomy" id="34059"/>
    <lineage>
        <taxon>Bacteria</taxon>
        <taxon>Pseudomonadati</taxon>
        <taxon>Pseudomonadota</taxon>
        <taxon>Gammaproteobacteria</taxon>
        <taxon>Moraxellales</taxon>
        <taxon>Moraxellaceae</taxon>
        <taxon>Faucicola</taxon>
    </lineage>
</organism>
<keyword evidence="8 10" id="KW-0460">Magnesium</keyword>
<evidence type="ECO:0000256" key="1">
    <source>
        <dbReference type="ARBA" id="ARBA00000830"/>
    </source>
</evidence>
<reference evidence="11 12" key="1">
    <citation type="submission" date="2016-06" db="EMBL/GenBank/DDBJ databases">
        <title>Draft genome of Moraxella atlantae CCUG 59586.</title>
        <authorList>
            <person name="Salva-Serra F."/>
            <person name="Engstrom-Jakobsson H."/>
            <person name="Thorell K."/>
            <person name="Gonzales-Siles L."/>
            <person name="Karlsson R."/>
            <person name="Boulund F."/>
            <person name="Engstrand L."/>
            <person name="Kristiansson E."/>
            <person name="Moore E."/>
        </authorList>
    </citation>
    <scope>NUCLEOTIDE SEQUENCE [LARGE SCALE GENOMIC DNA]</scope>
    <source>
        <strain evidence="11 12">CCUG 59586</strain>
    </source>
</reference>
<dbReference type="GO" id="GO:0006281">
    <property type="term" value="P:DNA repair"/>
    <property type="evidence" value="ECO:0007669"/>
    <property type="project" value="TreeGrafter"/>
</dbReference>
<dbReference type="InterPro" id="IPR023214">
    <property type="entry name" value="HAD_sf"/>
</dbReference>
<dbReference type="NCBIfam" id="TIGR01449">
    <property type="entry name" value="PGP_bact"/>
    <property type="match status" value="1"/>
</dbReference>
<keyword evidence="9 10" id="KW-0119">Carbohydrate metabolism</keyword>
<dbReference type="Pfam" id="PF13419">
    <property type="entry name" value="HAD_2"/>
    <property type="match status" value="1"/>
</dbReference>
<comment type="pathway">
    <text evidence="3 10">Organic acid metabolism; glycolate biosynthesis; glycolate from 2-phosphoglycolate: step 1/1.</text>
</comment>
<evidence type="ECO:0000256" key="2">
    <source>
        <dbReference type="ARBA" id="ARBA00001946"/>
    </source>
</evidence>
<dbReference type="InterPro" id="IPR041492">
    <property type="entry name" value="HAD_2"/>
</dbReference>
<dbReference type="SFLD" id="SFLDG01129">
    <property type="entry name" value="C1.5:_HAD__Beta-PGM__Phosphata"/>
    <property type="match status" value="1"/>
</dbReference>
<dbReference type="RefSeq" id="WP_067338767.1">
    <property type="nucleotide sequence ID" value="NZ_LZNA01000070.1"/>
</dbReference>
<dbReference type="GO" id="GO:0008967">
    <property type="term" value="F:phosphoglycolate phosphatase activity"/>
    <property type="evidence" value="ECO:0007669"/>
    <property type="project" value="UniProtKB-UniRule"/>
</dbReference>
<dbReference type="HAMAP" id="MF_00495">
    <property type="entry name" value="GPH_hydrolase_bact"/>
    <property type="match status" value="1"/>
</dbReference>
<evidence type="ECO:0000313" key="12">
    <source>
        <dbReference type="Proteomes" id="UP000092616"/>
    </source>
</evidence>
<dbReference type="PANTHER" id="PTHR43434:SF1">
    <property type="entry name" value="PHOSPHOGLYCOLATE PHOSPHATASE"/>
    <property type="match status" value="1"/>
</dbReference>
<evidence type="ECO:0000256" key="6">
    <source>
        <dbReference type="ARBA" id="ARBA00022723"/>
    </source>
</evidence>
<dbReference type="PANTHER" id="PTHR43434">
    <property type="entry name" value="PHOSPHOGLYCOLATE PHOSPHATASE"/>
    <property type="match status" value="1"/>
</dbReference>
<dbReference type="NCBIfam" id="TIGR01509">
    <property type="entry name" value="HAD-SF-IA-v3"/>
    <property type="match status" value="1"/>
</dbReference>
<comment type="similarity">
    <text evidence="4 10">Belongs to the HAD-like hydrolase superfamily. CbbY/CbbZ/Gph/YieH family.</text>
</comment>
<proteinExistence type="inferred from homology"/>
<protein>
    <recommendedName>
        <fullName evidence="5 10">Phosphoglycolate phosphatase</fullName>
        <shortName evidence="10">PGP</shortName>
        <shortName evidence="10">PGPase</shortName>
        <ecNumber evidence="5 10">3.1.3.18</ecNumber>
    </recommendedName>
</protein>
<keyword evidence="6 10" id="KW-0479">Metal-binding</keyword>
<dbReference type="UniPathway" id="UPA00865">
    <property type="reaction ID" value="UER00834"/>
</dbReference>
<comment type="caution">
    <text evidence="11">The sequence shown here is derived from an EMBL/GenBank/DDBJ whole genome shotgun (WGS) entry which is preliminary data.</text>
</comment>
<evidence type="ECO:0000256" key="4">
    <source>
        <dbReference type="ARBA" id="ARBA00006171"/>
    </source>
</evidence>
<name>A0A1B8Q9C2_9GAMM</name>
<dbReference type="SUPFAM" id="SSF56784">
    <property type="entry name" value="HAD-like"/>
    <property type="match status" value="1"/>
</dbReference>
<sequence>MRDGKNLLIFDLDGTLIDSVPDLAAAVNATLVDIGRAPFDEDTVRHWVGNGATMLVARALSGALTVDDNLPEATLQDALARFFTHYRAHTCVRTQAYAGVNEGLQMLKNAGYTLTMVTNKPFEFIAPIVQAMGWQDRFAISLGGDSLPTKKPDPAPLLHVCQQLNVAPQHAYMIGDSKNDILAGKNAGIDTLGLSYGYNYGQDIREQQPTAAFDSFAEMVAFLT</sequence>
<dbReference type="NCBIfam" id="NF009695">
    <property type="entry name" value="PRK13222.1-2"/>
    <property type="match status" value="1"/>
</dbReference>
<dbReference type="EC" id="3.1.3.18" evidence="5 10"/>
<evidence type="ECO:0000256" key="10">
    <source>
        <dbReference type="HAMAP-Rule" id="MF_00495"/>
    </source>
</evidence>
<dbReference type="AlphaFoldDB" id="A0A1B8Q9C2"/>
<dbReference type="Gene3D" id="1.10.150.240">
    <property type="entry name" value="Putative phosphatase, domain 2"/>
    <property type="match status" value="1"/>
</dbReference>
<gene>
    <name evidence="11" type="ORF">A9306_02320</name>
</gene>
<evidence type="ECO:0000256" key="5">
    <source>
        <dbReference type="ARBA" id="ARBA00013078"/>
    </source>
</evidence>
<evidence type="ECO:0000256" key="3">
    <source>
        <dbReference type="ARBA" id="ARBA00004818"/>
    </source>
</evidence>
<comment type="function">
    <text evidence="10">Specifically catalyzes the dephosphorylation of 2-phosphoglycolate. Is involved in the dissimilation of the intracellular 2-phosphoglycolate formed during the DNA repair of 3'-phosphoglycolate ends, a major class of DNA lesions induced by oxidative stress.</text>
</comment>
<dbReference type="Proteomes" id="UP000092616">
    <property type="component" value="Unassembled WGS sequence"/>
</dbReference>
<feature type="binding site" evidence="10">
    <location>
        <position position="11"/>
    </location>
    <ligand>
        <name>Mg(2+)</name>
        <dbReference type="ChEBI" id="CHEBI:18420"/>
    </ligand>
</feature>
<dbReference type="EMBL" id="LZNA01000070">
    <property type="protein sequence ID" value="OBX75378.1"/>
    <property type="molecule type" value="Genomic_DNA"/>
</dbReference>
<dbReference type="InterPro" id="IPR006439">
    <property type="entry name" value="HAD-SF_hydro_IA"/>
</dbReference>
<dbReference type="InterPro" id="IPR036412">
    <property type="entry name" value="HAD-like_sf"/>
</dbReference>
<accession>A0A1B8Q9C2</accession>
<comment type="catalytic activity">
    <reaction evidence="1 10">
        <text>2-phosphoglycolate + H2O = glycolate + phosphate</text>
        <dbReference type="Rhea" id="RHEA:14369"/>
        <dbReference type="ChEBI" id="CHEBI:15377"/>
        <dbReference type="ChEBI" id="CHEBI:29805"/>
        <dbReference type="ChEBI" id="CHEBI:43474"/>
        <dbReference type="ChEBI" id="CHEBI:58033"/>
        <dbReference type="EC" id="3.1.3.18"/>
    </reaction>
</comment>
<dbReference type="FunFam" id="3.40.50.1000:FF:000022">
    <property type="entry name" value="Phosphoglycolate phosphatase"/>
    <property type="match status" value="1"/>
</dbReference>
<evidence type="ECO:0000256" key="7">
    <source>
        <dbReference type="ARBA" id="ARBA00022801"/>
    </source>
</evidence>
<keyword evidence="7 10" id="KW-0378">Hydrolase</keyword>